<dbReference type="GO" id="GO:0016787">
    <property type="term" value="F:hydrolase activity"/>
    <property type="evidence" value="ECO:0007669"/>
    <property type="project" value="UniProtKB-KW"/>
</dbReference>
<evidence type="ECO:0000313" key="6">
    <source>
        <dbReference type="EMBL" id="CAF3835062.1"/>
    </source>
</evidence>
<comment type="similarity">
    <text evidence="1">Belongs to the isochorismatase family.</text>
</comment>
<protein>
    <recommendedName>
        <fullName evidence="3">Isochorismatase-like domain-containing protein</fullName>
    </recommendedName>
</protein>
<keyword evidence="8" id="KW-1185">Reference proteome</keyword>
<dbReference type="EMBL" id="CAJNOQ010009182">
    <property type="protein sequence ID" value="CAF1217723.1"/>
    <property type="molecule type" value="Genomic_DNA"/>
</dbReference>
<dbReference type="CDD" id="cd00431">
    <property type="entry name" value="cysteine_hydrolases"/>
    <property type="match status" value="1"/>
</dbReference>
<dbReference type="SUPFAM" id="SSF52499">
    <property type="entry name" value="Isochorismatase-like hydrolases"/>
    <property type="match status" value="1"/>
</dbReference>
<evidence type="ECO:0000256" key="1">
    <source>
        <dbReference type="ARBA" id="ARBA00006336"/>
    </source>
</evidence>
<evidence type="ECO:0000256" key="2">
    <source>
        <dbReference type="ARBA" id="ARBA00022801"/>
    </source>
</evidence>
<dbReference type="EMBL" id="CAJOBA010008717">
    <property type="protein sequence ID" value="CAF3835062.1"/>
    <property type="molecule type" value="Genomic_DNA"/>
</dbReference>
<evidence type="ECO:0000313" key="5">
    <source>
        <dbReference type="EMBL" id="CAF1217723.1"/>
    </source>
</evidence>
<dbReference type="EMBL" id="CAJNOK010008702">
    <property type="protein sequence ID" value="CAF1070703.1"/>
    <property type="molecule type" value="Genomic_DNA"/>
</dbReference>
<dbReference type="Proteomes" id="UP000682733">
    <property type="component" value="Unassembled WGS sequence"/>
</dbReference>
<keyword evidence="2" id="KW-0378">Hydrolase</keyword>
<dbReference type="PANTHER" id="PTHR43540">
    <property type="entry name" value="PEROXYUREIDOACRYLATE/UREIDOACRYLATE AMIDOHYDROLASE-RELATED"/>
    <property type="match status" value="1"/>
</dbReference>
<dbReference type="Gene3D" id="3.40.50.850">
    <property type="entry name" value="Isochorismatase-like"/>
    <property type="match status" value="1"/>
</dbReference>
<dbReference type="Proteomes" id="UP000677228">
    <property type="component" value="Unassembled WGS sequence"/>
</dbReference>
<dbReference type="OrthoDB" id="167809at2759"/>
<dbReference type="Proteomes" id="UP000681722">
    <property type="component" value="Unassembled WGS sequence"/>
</dbReference>
<gene>
    <name evidence="5" type="ORF">GPM918_LOCUS24533</name>
    <name evidence="4" type="ORF">OVA965_LOCUS17878</name>
    <name evidence="7" type="ORF">SRO942_LOCUS24533</name>
    <name evidence="6" type="ORF">TMI583_LOCUS17889</name>
</gene>
<dbReference type="InterPro" id="IPR050272">
    <property type="entry name" value="Isochorismatase-like_hydrls"/>
</dbReference>
<evidence type="ECO:0000313" key="7">
    <source>
        <dbReference type="EMBL" id="CAF3981338.1"/>
    </source>
</evidence>
<dbReference type="PANTHER" id="PTHR43540:SF16">
    <property type="entry name" value="ISOCHORISMATASE-LIKE DOMAIN-CONTAINING PROTEIN"/>
    <property type="match status" value="1"/>
</dbReference>
<accession>A0A814XMP3</accession>
<dbReference type="InterPro" id="IPR000868">
    <property type="entry name" value="Isochorismatase-like_dom"/>
</dbReference>
<evidence type="ECO:0000313" key="4">
    <source>
        <dbReference type="EMBL" id="CAF1070703.1"/>
    </source>
</evidence>
<evidence type="ECO:0000259" key="3">
    <source>
        <dbReference type="Pfam" id="PF00857"/>
    </source>
</evidence>
<feature type="domain" description="Isochorismatase-like" evidence="3">
    <location>
        <begin position="54"/>
        <end position="220"/>
    </location>
</feature>
<dbReference type="InterPro" id="IPR036380">
    <property type="entry name" value="Isochorismatase-like_sf"/>
</dbReference>
<reference evidence="5" key="1">
    <citation type="submission" date="2021-02" db="EMBL/GenBank/DDBJ databases">
        <authorList>
            <person name="Nowell W R."/>
        </authorList>
    </citation>
    <scope>NUCLEOTIDE SEQUENCE</scope>
</reference>
<dbReference type="AlphaFoldDB" id="A0A814XMP3"/>
<dbReference type="Pfam" id="PF00857">
    <property type="entry name" value="Isochorismatase"/>
    <property type="match status" value="1"/>
</dbReference>
<proteinExistence type="inferred from homology"/>
<comment type="caution">
    <text evidence="5">The sequence shown here is derived from an EMBL/GenBank/DDBJ whole genome shotgun (WGS) entry which is preliminary data.</text>
</comment>
<dbReference type="EMBL" id="CAJOBC010009184">
    <property type="protein sequence ID" value="CAF3981338.1"/>
    <property type="molecule type" value="Genomic_DNA"/>
</dbReference>
<evidence type="ECO:0000313" key="8">
    <source>
        <dbReference type="Proteomes" id="UP000663829"/>
    </source>
</evidence>
<name>A0A814XMP3_9BILA</name>
<organism evidence="5 8">
    <name type="scientific">Didymodactylos carnosus</name>
    <dbReference type="NCBI Taxonomy" id="1234261"/>
    <lineage>
        <taxon>Eukaryota</taxon>
        <taxon>Metazoa</taxon>
        <taxon>Spiralia</taxon>
        <taxon>Gnathifera</taxon>
        <taxon>Rotifera</taxon>
        <taxon>Eurotatoria</taxon>
        <taxon>Bdelloidea</taxon>
        <taxon>Philodinida</taxon>
        <taxon>Philodinidae</taxon>
        <taxon>Didymodactylos</taxon>
    </lineage>
</organism>
<dbReference type="Proteomes" id="UP000663829">
    <property type="component" value="Unassembled WGS sequence"/>
</dbReference>
<sequence>MRLQKEGSAELLVLVHVGTYAAGKRSCKISTVTARKCGVTTASTALDFYDPRRTALILVDPLNDFLGDKGQLTQVLKPVGDKVGLLPNLRLALNSARTAHLKIFYGCHHRYEDGYHNGLRFLNSSQAGTEKNKMFARGQYGGDYHPDLKPEPGETVVVEHWTASAFANTDLDMQLKNQGVDHIVLAGLVANTCLESTGRYGVELVYHVTFLKDATSALAKKPITLQWISTGLHLLMPF</sequence>